<feature type="transmembrane region" description="Helical" evidence="6">
    <location>
        <begin position="35"/>
        <end position="61"/>
    </location>
</feature>
<proteinExistence type="inferred from homology"/>
<accession>A0ABP4BKG7</accession>
<feature type="transmembrane region" description="Helical" evidence="6">
    <location>
        <begin position="181"/>
        <end position="201"/>
    </location>
</feature>
<evidence type="ECO:0000256" key="5">
    <source>
        <dbReference type="ARBA" id="ARBA00023136"/>
    </source>
</evidence>
<evidence type="ECO:0000256" key="1">
    <source>
        <dbReference type="ARBA" id="ARBA00004141"/>
    </source>
</evidence>
<keyword evidence="4 6" id="KW-1133">Transmembrane helix</keyword>
<evidence type="ECO:0000313" key="8">
    <source>
        <dbReference type="Proteomes" id="UP001500665"/>
    </source>
</evidence>
<feature type="transmembrane region" description="Helical" evidence="6">
    <location>
        <begin position="6"/>
        <end position="28"/>
    </location>
</feature>
<dbReference type="PANTHER" id="PTHR31632">
    <property type="entry name" value="IRON TRANSPORTER FTH1"/>
    <property type="match status" value="1"/>
</dbReference>
<evidence type="ECO:0000313" key="7">
    <source>
        <dbReference type="EMBL" id="GAA0951156.1"/>
    </source>
</evidence>
<organism evidence="7 8">
    <name type="scientific">Actinocorallia libanotica</name>
    <dbReference type="NCBI Taxonomy" id="46162"/>
    <lineage>
        <taxon>Bacteria</taxon>
        <taxon>Bacillati</taxon>
        <taxon>Actinomycetota</taxon>
        <taxon>Actinomycetes</taxon>
        <taxon>Streptosporangiales</taxon>
        <taxon>Thermomonosporaceae</taxon>
        <taxon>Actinocorallia</taxon>
    </lineage>
</organism>
<dbReference type="InterPro" id="IPR004923">
    <property type="entry name" value="FTR1/Fip1/EfeU"/>
</dbReference>
<evidence type="ECO:0000256" key="3">
    <source>
        <dbReference type="ARBA" id="ARBA00022692"/>
    </source>
</evidence>
<comment type="subcellular location">
    <subcellularLocation>
        <location evidence="1">Membrane</location>
        <topology evidence="1">Multi-pass membrane protein</topology>
    </subcellularLocation>
</comment>
<dbReference type="PANTHER" id="PTHR31632:SF2">
    <property type="entry name" value="PLASMA MEMBRANE IRON PERMEASE"/>
    <property type="match status" value="1"/>
</dbReference>
<dbReference type="EMBL" id="BAAAHH010000010">
    <property type="protein sequence ID" value="GAA0951156.1"/>
    <property type="molecule type" value="Genomic_DNA"/>
</dbReference>
<keyword evidence="5 6" id="KW-0472">Membrane</keyword>
<feature type="transmembrane region" description="Helical" evidence="6">
    <location>
        <begin position="250"/>
        <end position="268"/>
    </location>
</feature>
<feature type="transmembrane region" description="Helical" evidence="6">
    <location>
        <begin position="113"/>
        <end position="131"/>
    </location>
</feature>
<keyword evidence="3 6" id="KW-0812">Transmembrane</keyword>
<protein>
    <submittedName>
        <fullName evidence="7">FTR1 family protein</fullName>
    </submittedName>
</protein>
<feature type="transmembrane region" description="Helical" evidence="6">
    <location>
        <begin position="151"/>
        <end position="169"/>
    </location>
</feature>
<comment type="caution">
    <text evidence="7">The sequence shown here is derived from an EMBL/GenBank/DDBJ whole genome shotgun (WGS) entry which is preliminary data.</text>
</comment>
<reference evidence="8" key="1">
    <citation type="journal article" date="2019" name="Int. J. Syst. Evol. Microbiol.">
        <title>The Global Catalogue of Microorganisms (GCM) 10K type strain sequencing project: providing services to taxonomists for standard genome sequencing and annotation.</title>
        <authorList>
            <consortium name="The Broad Institute Genomics Platform"/>
            <consortium name="The Broad Institute Genome Sequencing Center for Infectious Disease"/>
            <person name="Wu L."/>
            <person name="Ma J."/>
        </authorList>
    </citation>
    <scope>NUCLEOTIDE SEQUENCE [LARGE SCALE GENOMIC DNA]</scope>
    <source>
        <strain evidence="8">JCM 10696</strain>
    </source>
</reference>
<evidence type="ECO:0000256" key="2">
    <source>
        <dbReference type="ARBA" id="ARBA00008333"/>
    </source>
</evidence>
<sequence>MFLGNYLIGLREGLEAALVVSILIAYLVKTGNRRALVPVWAGVAAAVAVSVLFALVLQTLIAQESHFKIQELVGGALSIVAVGLVTWMVFWMRRASRGIKAELEGRLDEALDLGPAALAFVAFLSVGREGLETALFLWTNIAHSYVSPAQSVGGALAGLATAVVLGHLLYRGGMSLNLGRFFTWTGGALVLVAAGVLGYGFHDLQEADVLPGLDAVAFQPSLLFGDWGRPGEWLQTFLHGIFNLTPTVTWLQAAVWLAYAVPVLYLFLRPSASKSASPAAPANA</sequence>
<dbReference type="RefSeq" id="WP_344241158.1">
    <property type="nucleotide sequence ID" value="NZ_BAAAHH010000010.1"/>
</dbReference>
<dbReference type="NCBIfam" id="NF041756">
    <property type="entry name" value="EfeU"/>
    <property type="match status" value="1"/>
</dbReference>
<evidence type="ECO:0000256" key="4">
    <source>
        <dbReference type="ARBA" id="ARBA00022989"/>
    </source>
</evidence>
<gene>
    <name evidence="7" type="ORF">GCM10009550_30490</name>
</gene>
<dbReference type="Proteomes" id="UP001500665">
    <property type="component" value="Unassembled WGS sequence"/>
</dbReference>
<keyword evidence="8" id="KW-1185">Reference proteome</keyword>
<comment type="similarity">
    <text evidence="2">Belongs to the oxidase-dependent Fe transporter (OFeT) (TC 9.A.10.1) family.</text>
</comment>
<evidence type="ECO:0000256" key="6">
    <source>
        <dbReference type="SAM" id="Phobius"/>
    </source>
</evidence>
<name>A0ABP4BKG7_9ACTN</name>
<feature type="transmembrane region" description="Helical" evidence="6">
    <location>
        <begin position="73"/>
        <end position="92"/>
    </location>
</feature>
<dbReference type="Pfam" id="PF03239">
    <property type="entry name" value="FTR1"/>
    <property type="match status" value="1"/>
</dbReference>